<dbReference type="STRING" id="927083.DB32_003224"/>
<protein>
    <recommendedName>
        <fullName evidence="4">Phage virion morphogenesis protein</fullName>
    </recommendedName>
</protein>
<evidence type="ECO:0008006" key="4">
    <source>
        <dbReference type="Google" id="ProtNLM"/>
    </source>
</evidence>
<evidence type="ECO:0000313" key="2">
    <source>
        <dbReference type="EMBL" id="AKF06075.1"/>
    </source>
</evidence>
<reference evidence="2 3" key="1">
    <citation type="submission" date="2015-03" db="EMBL/GenBank/DDBJ databases">
        <title>Genome assembly of Sandaracinus amylolyticus DSM 53668.</title>
        <authorList>
            <person name="Sharma G."/>
            <person name="Subramanian S."/>
        </authorList>
    </citation>
    <scope>NUCLEOTIDE SEQUENCE [LARGE SCALE GENOMIC DNA]</scope>
    <source>
        <strain evidence="2 3">DSM 53668</strain>
    </source>
</reference>
<dbReference type="EMBL" id="CP011125">
    <property type="protein sequence ID" value="AKF06075.1"/>
    <property type="molecule type" value="Genomic_DNA"/>
</dbReference>
<gene>
    <name evidence="2" type="ORF">DB32_003224</name>
</gene>
<dbReference type="KEGG" id="samy:DB32_003224"/>
<accession>A0A0F6W2W7</accession>
<evidence type="ECO:0000313" key="3">
    <source>
        <dbReference type="Proteomes" id="UP000034883"/>
    </source>
</evidence>
<evidence type="ECO:0000256" key="1">
    <source>
        <dbReference type="SAM" id="MobiDB-lite"/>
    </source>
</evidence>
<proteinExistence type="predicted"/>
<dbReference type="Proteomes" id="UP000034883">
    <property type="component" value="Chromosome"/>
</dbReference>
<organism evidence="2 3">
    <name type="scientific">Sandaracinus amylolyticus</name>
    <dbReference type="NCBI Taxonomy" id="927083"/>
    <lineage>
        <taxon>Bacteria</taxon>
        <taxon>Pseudomonadati</taxon>
        <taxon>Myxococcota</taxon>
        <taxon>Polyangia</taxon>
        <taxon>Polyangiales</taxon>
        <taxon>Sandaracinaceae</taxon>
        <taxon>Sandaracinus</taxon>
    </lineage>
</organism>
<feature type="region of interest" description="Disordered" evidence="1">
    <location>
        <begin position="31"/>
        <end position="52"/>
    </location>
</feature>
<dbReference type="AlphaFoldDB" id="A0A0F6W2W7"/>
<name>A0A0F6W2W7_9BACT</name>
<keyword evidence="3" id="KW-1185">Reference proteome</keyword>
<sequence>MIERVRKLPSLPREAAPKVARAVEGELRAQIARGQSPDGKPWQPTQDGRQPLRNAATALSVRVAGNVIVATIEGVYARHHHGWVRGGVRRQILPLTTMSDSMARAVRGAVVDEFRKTMRGAP</sequence>